<keyword evidence="5" id="KW-0233">DNA recombination</keyword>
<dbReference type="RefSeq" id="WP_047262561.1">
    <property type="nucleotide sequence ID" value="NZ_CP011542.1"/>
</dbReference>
<dbReference type="KEGG" id="cmv:CMUST_11165"/>
<evidence type="ECO:0000256" key="1">
    <source>
        <dbReference type="ARBA" id="ARBA00002190"/>
    </source>
</evidence>
<dbReference type="AlphaFoldDB" id="A0A0G3H3Y6"/>
<protein>
    <submittedName>
        <fullName evidence="6">Transposase, Mutator family</fullName>
    </submittedName>
</protein>
<dbReference type="GO" id="GO:0003677">
    <property type="term" value="F:DNA binding"/>
    <property type="evidence" value="ECO:0007669"/>
    <property type="project" value="UniProtKB-KW"/>
</dbReference>
<dbReference type="Proteomes" id="UP000035199">
    <property type="component" value="Chromosome"/>
</dbReference>
<keyword evidence="7" id="KW-1185">Reference proteome</keyword>
<dbReference type="PATRIC" id="fig|571915.4.peg.2385"/>
<evidence type="ECO:0000256" key="5">
    <source>
        <dbReference type="ARBA" id="ARBA00023172"/>
    </source>
</evidence>
<organism evidence="6 7">
    <name type="scientific">Corynebacterium mustelae</name>
    <dbReference type="NCBI Taxonomy" id="571915"/>
    <lineage>
        <taxon>Bacteria</taxon>
        <taxon>Bacillati</taxon>
        <taxon>Actinomycetota</taxon>
        <taxon>Actinomycetes</taxon>
        <taxon>Mycobacteriales</taxon>
        <taxon>Corynebacteriaceae</taxon>
        <taxon>Corynebacterium</taxon>
    </lineage>
</organism>
<comment type="function">
    <text evidence="1">Required for the transposition of the insertion element.</text>
</comment>
<gene>
    <name evidence="6" type="ORF">CMUST_11165</name>
</gene>
<evidence type="ECO:0000256" key="2">
    <source>
        <dbReference type="ARBA" id="ARBA00010961"/>
    </source>
</evidence>
<comment type="similarity">
    <text evidence="2">Belongs to the transposase mutator family.</text>
</comment>
<dbReference type="GO" id="GO:0004803">
    <property type="term" value="F:transposase activity"/>
    <property type="evidence" value="ECO:0007669"/>
    <property type="project" value="InterPro"/>
</dbReference>
<dbReference type="GO" id="GO:0006313">
    <property type="term" value="P:DNA transposition"/>
    <property type="evidence" value="ECO:0007669"/>
    <property type="project" value="InterPro"/>
</dbReference>
<sequence>MTYKDRKQVSAALKDVYTATDEAEAKKALDDFAASDLGHKYPQSVKVWDNAWDMIYSIPAVPTSSAEG</sequence>
<keyword evidence="4" id="KW-0238">DNA-binding</keyword>
<accession>A0A0G3H3Y6</accession>
<reference evidence="6 7" key="1">
    <citation type="journal article" date="2015" name="Genome Announc.">
        <title>Complete Genome Sequence of the Type Strain Corynebacterium mustelae DSM 45274, Isolated from Various Tissues of a Male Ferret with Lethal Sepsis.</title>
        <authorList>
            <person name="Ruckert C."/>
            <person name="Eimer J."/>
            <person name="Winkler A."/>
            <person name="Tauch A."/>
        </authorList>
    </citation>
    <scope>NUCLEOTIDE SEQUENCE [LARGE SCALE GENOMIC DNA]</scope>
    <source>
        <strain evidence="6 7">DSM 45274</strain>
    </source>
</reference>
<evidence type="ECO:0000256" key="4">
    <source>
        <dbReference type="ARBA" id="ARBA00023125"/>
    </source>
</evidence>
<evidence type="ECO:0000313" key="7">
    <source>
        <dbReference type="Proteomes" id="UP000035199"/>
    </source>
</evidence>
<dbReference type="Pfam" id="PF00872">
    <property type="entry name" value="Transposase_mut"/>
    <property type="match status" value="1"/>
</dbReference>
<dbReference type="EMBL" id="CP011542">
    <property type="protein sequence ID" value="AKK06548.1"/>
    <property type="molecule type" value="Genomic_DNA"/>
</dbReference>
<keyword evidence="3" id="KW-0815">Transposition</keyword>
<dbReference type="InterPro" id="IPR001207">
    <property type="entry name" value="Transposase_mutator"/>
</dbReference>
<reference evidence="7" key="2">
    <citation type="submission" date="2015-05" db="EMBL/GenBank/DDBJ databases">
        <title>Complete genome sequence of Corynebacterium mustelae DSM 45274, isolated from various tissues of a male ferret with lethal sepsis.</title>
        <authorList>
            <person name="Ruckert C."/>
            <person name="Albersmeier A."/>
            <person name="Winkler A."/>
            <person name="Tauch A."/>
        </authorList>
    </citation>
    <scope>NUCLEOTIDE SEQUENCE [LARGE SCALE GENOMIC DNA]</scope>
    <source>
        <strain evidence="7">DSM 45274</strain>
    </source>
</reference>
<evidence type="ECO:0000256" key="3">
    <source>
        <dbReference type="ARBA" id="ARBA00022578"/>
    </source>
</evidence>
<proteinExistence type="inferred from homology"/>
<name>A0A0G3H3Y6_9CORY</name>
<evidence type="ECO:0000313" key="6">
    <source>
        <dbReference type="EMBL" id="AKK06548.1"/>
    </source>
</evidence>